<dbReference type="Pfam" id="PF00582">
    <property type="entry name" value="Usp"/>
    <property type="match status" value="1"/>
</dbReference>
<dbReference type="SUPFAM" id="SSF52402">
    <property type="entry name" value="Adenine nucleotide alpha hydrolases-like"/>
    <property type="match status" value="1"/>
</dbReference>
<evidence type="ECO:0000259" key="1">
    <source>
        <dbReference type="Pfam" id="PF00582"/>
    </source>
</evidence>
<reference evidence="2 3" key="1">
    <citation type="journal article" date="2014" name="Int. J. Syst. Evol. Microbiol.">
        <title>Complete genome sequence of Corynebacterium casei LMG S-19264T (=DSM 44701T), isolated from a smear-ripened cheese.</title>
        <authorList>
            <consortium name="US DOE Joint Genome Institute (JGI-PGF)"/>
            <person name="Walter F."/>
            <person name="Albersmeier A."/>
            <person name="Kalinowski J."/>
            <person name="Ruckert C."/>
        </authorList>
    </citation>
    <scope>NUCLEOTIDE SEQUENCE [LARGE SCALE GENOMIC DNA]</scope>
    <source>
        <strain evidence="2 3">JCM 4205</strain>
    </source>
</reference>
<proteinExistence type="predicted"/>
<evidence type="ECO:0000313" key="3">
    <source>
        <dbReference type="Proteomes" id="UP000642014"/>
    </source>
</evidence>
<organism evidence="2 3">
    <name type="scientific">Streptomyces cinereoruber</name>
    <dbReference type="NCBI Taxonomy" id="67260"/>
    <lineage>
        <taxon>Bacteria</taxon>
        <taxon>Bacillati</taxon>
        <taxon>Actinomycetota</taxon>
        <taxon>Actinomycetes</taxon>
        <taxon>Kitasatosporales</taxon>
        <taxon>Streptomycetaceae</taxon>
        <taxon>Streptomyces</taxon>
    </lineage>
</organism>
<protein>
    <recommendedName>
        <fullName evidence="1">UspA domain-containing protein</fullName>
    </recommendedName>
</protein>
<comment type="caution">
    <text evidence="2">The sequence shown here is derived from an EMBL/GenBank/DDBJ whole genome shotgun (WGS) entry which is preliminary data.</text>
</comment>
<gene>
    <name evidence="2" type="ORF">GCM10010497_19280</name>
</gene>
<feature type="domain" description="UspA" evidence="1">
    <location>
        <begin position="65"/>
        <end position="200"/>
    </location>
</feature>
<dbReference type="RefSeq" id="WP_308017205.1">
    <property type="nucleotide sequence ID" value="NZ_BMSJ01000003.1"/>
</dbReference>
<dbReference type="GeneID" id="95452785"/>
<sequence>MASHDLLDDLHLGVAPGAARDGLGEQPSAAGEALVGSVGMTVAGRVEVPVVLVRARGAGVPDGAVVAGLDLRRPCDEVPSFAFGEAARRRTSVHALYVQRLPVHALPGPPVGPDVRPAVAPEVAASLDEALEPWRAAYPEVAAEGRVVIGSAGQEVVRAAADASLVVVGRRARRSAPGAHIGGVAYAVLHHGRAPVALVPHG</sequence>
<dbReference type="Gene3D" id="3.40.50.12370">
    <property type="match status" value="1"/>
</dbReference>
<dbReference type="InterPro" id="IPR006016">
    <property type="entry name" value="UspA"/>
</dbReference>
<accession>A0AAV4KE63</accession>
<evidence type="ECO:0000313" key="2">
    <source>
        <dbReference type="EMBL" id="GGR17550.1"/>
    </source>
</evidence>
<dbReference type="EMBL" id="BMSJ01000003">
    <property type="protein sequence ID" value="GGR17550.1"/>
    <property type="molecule type" value="Genomic_DNA"/>
</dbReference>
<name>A0AAV4KE63_9ACTN</name>
<dbReference type="AlphaFoldDB" id="A0AAV4KE63"/>
<dbReference type="Proteomes" id="UP000642014">
    <property type="component" value="Unassembled WGS sequence"/>
</dbReference>